<dbReference type="Proteomes" id="UP001305779">
    <property type="component" value="Unassembled WGS sequence"/>
</dbReference>
<protein>
    <submittedName>
        <fullName evidence="1">Uncharacterized protein</fullName>
    </submittedName>
</protein>
<evidence type="ECO:0000313" key="2">
    <source>
        <dbReference type="Proteomes" id="UP001305779"/>
    </source>
</evidence>
<name>A0ABR0EUB9_ZASCE</name>
<comment type="caution">
    <text evidence="1">The sequence shown here is derived from an EMBL/GenBank/DDBJ whole genome shotgun (WGS) entry which is preliminary data.</text>
</comment>
<organism evidence="1 2">
    <name type="scientific">Zasmidium cellare</name>
    <name type="common">Wine cellar mold</name>
    <name type="synonym">Racodium cellare</name>
    <dbReference type="NCBI Taxonomy" id="395010"/>
    <lineage>
        <taxon>Eukaryota</taxon>
        <taxon>Fungi</taxon>
        <taxon>Dikarya</taxon>
        <taxon>Ascomycota</taxon>
        <taxon>Pezizomycotina</taxon>
        <taxon>Dothideomycetes</taxon>
        <taxon>Dothideomycetidae</taxon>
        <taxon>Mycosphaerellales</taxon>
        <taxon>Mycosphaerellaceae</taxon>
        <taxon>Zasmidium</taxon>
    </lineage>
</organism>
<proteinExistence type="predicted"/>
<reference evidence="1 2" key="1">
    <citation type="journal article" date="2023" name="G3 (Bethesda)">
        <title>A chromosome-level genome assembly of Zasmidium syzygii isolated from banana leaves.</title>
        <authorList>
            <person name="van Westerhoven A.C."/>
            <person name="Mehrabi R."/>
            <person name="Talebi R."/>
            <person name="Steentjes M.B.F."/>
            <person name="Corcolon B."/>
            <person name="Chong P.A."/>
            <person name="Kema G.H.J."/>
            <person name="Seidl M.F."/>
        </authorList>
    </citation>
    <scope>NUCLEOTIDE SEQUENCE [LARGE SCALE GENOMIC DNA]</scope>
    <source>
        <strain evidence="1 2">P124</strain>
    </source>
</reference>
<dbReference type="EMBL" id="JAXOVC010000002">
    <property type="protein sequence ID" value="KAK4504791.1"/>
    <property type="molecule type" value="Genomic_DNA"/>
</dbReference>
<accession>A0ABR0EUB9</accession>
<keyword evidence="2" id="KW-1185">Reference proteome</keyword>
<evidence type="ECO:0000313" key="1">
    <source>
        <dbReference type="EMBL" id="KAK4504791.1"/>
    </source>
</evidence>
<gene>
    <name evidence="1" type="ORF">PRZ48_002753</name>
</gene>
<sequence length="218" mass="24427">MPTKLEQVIALLGSMSKLELESTNAAAQAHIERLPVTTKCHLLNLPAELRNDIYYYAGIIHLREYGNTKRCGLLGVSKEVRIEFMDIFYSGQVVTLRSGLVDPKDMTDDIADMGLSTPDVANRKSLKTLLDGFNGIANIEGIQFASRGDAETKAEMKLFELSCMKGAQQRPHVLGLLELNSGDRARCVFFDCWVFYAYEYGLTYRMAQNRRVGGAYRV</sequence>